<evidence type="ECO:0000256" key="3">
    <source>
        <dbReference type="ARBA" id="ARBA00023098"/>
    </source>
</evidence>
<sequence length="533" mass="61041">MAKAMQRDEETGPLVTPNLNDSRIGDFFRDRAVFITGGTGFVGKALVEKLLRSCSELKEIYLLLRPKNGQNVRQRLDDLVTCQVFDRIRRESPSSLNKIIPVSGDITEAELGINANDQKLLMKSISLVFHCAATVRFDEPFRQYVNINVLACRRLLELCKKMEHLEVLVHTSTAYSHCNRKVIDEVVYPEAVPYQKIIDATQWMNDDLLSTISPHLEDGRPCSYHYTKSLAENLLVQECGNIPLAIVRPSIVTAAWQEPIPGWVDNLNGPSGFIVATGKGVLRTMTANRNIGADVVPVDTVVNMLIAVAWNTAIKKPNNIMVYNCTTGSIVKVTWGQIEKLAYPFVVKHPSMQVFRYPGGSFKHYWWLNSICEMVEHNIPAYFVDFLARLTGYKPGLVALYKKLHRAVHILEYFTTNEWTFHCNNVLMLLDQLEGKDKETFSFDVRPIKWAPYMENYVLGVRKFILKEDESTLPAARRKLQRLYYYGQLTRLALILGFIRLLIFRSERARKLWWSLLSYSMTIIQRIPQQLTS</sequence>
<organism evidence="7 9">
    <name type="scientific">Limulus polyphemus</name>
    <name type="common">Atlantic horseshoe crab</name>
    <dbReference type="NCBI Taxonomy" id="6850"/>
    <lineage>
        <taxon>Eukaryota</taxon>
        <taxon>Metazoa</taxon>
        <taxon>Ecdysozoa</taxon>
        <taxon>Arthropoda</taxon>
        <taxon>Chelicerata</taxon>
        <taxon>Merostomata</taxon>
        <taxon>Xiphosura</taxon>
        <taxon>Limulidae</taxon>
        <taxon>Limulus</taxon>
    </lineage>
</organism>
<dbReference type="CDD" id="cd05236">
    <property type="entry name" value="FAR-N_SDR_e"/>
    <property type="match status" value="1"/>
</dbReference>
<comment type="catalytic activity">
    <reaction evidence="4">
        <text>a long-chain fatty acyl-CoA + 2 NADPH + 2 H(+) = a long-chain primary fatty alcohol + 2 NADP(+) + CoA</text>
        <dbReference type="Rhea" id="RHEA:52716"/>
        <dbReference type="ChEBI" id="CHEBI:15378"/>
        <dbReference type="ChEBI" id="CHEBI:57287"/>
        <dbReference type="ChEBI" id="CHEBI:57783"/>
        <dbReference type="ChEBI" id="CHEBI:58349"/>
        <dbReference type="ChEBI" id="CHEBI:77396"/>
        <dbReference type="ChEBI" id="CHEBI:83139"/>
        <dbReference type="EC" id="1.2.1.84"/>
    </reaction>
</comment>
<keyword evidence="2 4" id="KW-0444">Lipid biosynthesis</keyword>
<evidence type="ECO:0000256" key="4">
    <source>
        <dbReference type="RuleBase" id="RU363097"/>
    </source>
</evidence>
<evidence type="ECO:0000256" key="1">
    <source>
        <dbReference type="ARBA" id="ARBA00005928"/>
    </source>
</evidence>
<dbReference type="InterPro" id="IPR036291">
    <property type="entry name" value="NAD(P)-bd_dom_sf"/>
</dbReference>
<name>A0ABM1SZC3_LIMPO</name>
<dbReference type="InterPro" id="IPR033640">
    <property type="entry name" value="FAR_C"/>
</dbReference>
<reference evidence="8 9" key="1">
    <citation type="submission" date="2025-05" db="UniProtKB">
        <authorList>
            <consortium name="RefSeq"/>
        </authorList>
    </citation>
    <scope>IDENTIFICATION</scope>
    <source>
        <tissue evidence="8 9">Muscle</tissue>
    </source>
</reference>
<evidence type="ECO:0000313" key="7">
    <source>
        <dbReference type="Proteomes" id="UP000694941"/>
    </source>
</evidence>
<dbReference type="GeneID" id="106465378"/>
<evidence type="ECO:0000259" key="6">
    <source>
        <dbReference type="Pfam" id="PF07993"/>
    </source>
</evidence>
<evidence type="ECO:0000256" key="2">
    <source>
        <dbReference type="ARBA" id="ARBA00022516"/>
    </source>
</evidence>
<keyword evidence="7" id="KW-1185">Reference proteome</keyword>
<gene>
    <name evidence="8 9" type="primary">LOC106465378</name>
</gene>
<feature type="transmembrane region" description="Helical" evidence="4">
    <location>
        <begin position="483"/>
        <end position="503"/>
    </location>
</feature>
<evidence type="ECO:0000313" key="9">
    <source>
        <dbReference type="RefSeq" id="XP_022248979.1"/>
    </source>
</evidence>
<keyword evidence="4" id="KW-0812">Transmembrane</keyword>
<comment type="similarity">
    <text evidence="1 4">Belongs to the fatty acyl-CoA reductase family.</text>
</comment>
<dbReference type="RefSeq" id="XP_013781053.1">
    <property type="nucleotide sequence ID" value="XM_013925599.2"/>
</dbReference>
<dbReference type="Pfam" id="PF07993">
    <property type="entry name" value="NAD_binding_4"/>
    <property type="match status" value="1"/>
</dbReference>
<dbReference type="Gene3D" id="3.40.50.720">
    <property type="entry name" value="NAD(P)-binding Rossmann-like Domain"/>
    <property type="match status" value="1"/>
</dbReference>
<feature type="domain" description="Fatty acyl-CoA reductase C-terminal" evidence="5">
    <location>
        <begin position="377"/>
        <end position="468"/>
    </location>
</feature>
<keyword evidence="4" id="KW-0521">NADP</keyword>
<feature type="domain" description="Thioester reductase (TE)" evidence="6">
    <location>
        <begin position="35"/>
        <end position="304"/>
    </location>
</feature>
<evidence type="ECO:0000259" key="5">
    <source>
        <dbReference type="Pfam" id="PF03015"/>
    </source>
</evidence>
<keyword evidence="3 4" id="KW-0443">Lipid metabolism</keyword>
<accession>A0ABM1SZC3</accession>
<proteinExistence type="inferred from homology"/>
<dbReference type="PANTHER" id="PTHR11011:SF116">
    <property type="entry name" value="FATTY ACYL-COA REDUCTASE CG5065-RELATED"/>
    <property type="match status" value="1"/>
</dbReference>
<dbReference type="RefSeq" id="XP_022248979.1">
    <property type="nucleotide sequence ID" value="XM_022393271.1"/>
</dbReference>
<dbReference type="InterPro" id="IPR026055">
    <property type="entry name" value="FAR"/>
</dbReference>
<keyword evidence="4" id="KW-0560">Oxidoreductase</keyword>
<comment type="function">
    <text evidence="4">Catalyzes the reduction of fatty acyl-CoA to fatty alcohols.</text>
</comment>
<keyword evidence="4" id="KW-1133">Transmembrane helix</keyword>
<dbReference type="Proteomes" id="UP000694941">
    <property type="component" value="Unplaced"/>
</dbReference>
<dbReference type="PANTHER" id="PTHR11011">
    <property type="entry name" value="MALE STERILITY PROTEIN 2-RELATED"/>
    <property type="match status" value="1"/>
</dbReference>
<evidence type="ECO:0000313" key="8">
    <source>
        <dbReference type="RefSeq" id="XP_013781053.1"/>
    </source>
</evidence>
<dbReference type="SUPFAM" id="SSF51735">
    <property type="entry name" value="NAD(P)-binding Rossmann-fold domains"/>
    <property type="match status" value="1"/>
</dbReference>
<keyword evidence="4" id="KW-0472">Membrane</keyword>
<dbReference type="CDD" id="cd09071">
    <property type="entry name" value="FAR_C"/>
    <property type="match status" value="1"/>
</dbReference>
<protein>
    <recommendedName>
        <fullName evidence="4">Fatty acyl-CoA reductase</fullName>
        <ecNumber evidence="4">1.2.1.84</ecNumber>
    </recommendedName>
</protein>
<dbReference type="EC" id="1.2.1.84" evidence="4"/>
<dbReference type="InterPro" id="IPR013120">
    <property type="entry name" value="FAR_NAD-bd"/>
</dbReference>
<dbReference type="Pfam" id="PF03015">
    <property type="entry name" value="Sterile"/>
    <property type="match status" value="1"/>
</dbReference>